<dbReference type="InterPro" id="IPR011711">
    <property type="entry name" value="GntR_C"/>
</dbReference>
<organism evidence="5 6">
    <name type="scientific">Hoeflea poritis</name>
    <dbReference type="NCBI Taxonomy" id="2993659"/>
    <lineage>
        <taxon>Bacteria</taxon>
        <taxon>Pseudomonadati</taxon>
        <taxon>Pseudomonadota</taxon>
        <taxon>Alphaproteobacteria</taxon>
        <taxon>Hyphomicrobiales</taxon>
        <taxon>Rhizobiaceae</taxon>
        <taxon>Hoeflea</taxon>
    </lineage>
</organism>
<evidence type="ECO:0000259" key="4">
    <source>
        <dbReference type="PROSITE" id="PS50949"/>
    </source>
</evidence>
<gene>
    <name evidence="5" type="ORF">OOZ53_11845</name>
</gene>
<reference evidence="5" key="1">
    <citation type="submission" date="2022-11" db="EMBL/GenBank/DDBJ databases">
        <title>Hoeflea poritis sp. nov., isolated from scleractinian coral Porites lutea.</title>
        <authorList>
            <person name="Zhang G."/>
            <person name="Wei Q."/>
            <person name="Cai L."/>
        </authorList>
    </citation>
    <scope>NUCLEOTIDE SEQUENCE</scope>
    <source>
        <strain evidence="5">E7-10</strain>
    </source>
</reference>
<dbReference type="Gene3D" id="1.20.120.530">
    <property type="entry name" value="GntR ligand-binding domain-like"/>
    <property type="match status" value="1"/>
</dbReference>
<dbReference type="SMART" id="SM00895">
    <property type="entry name" value="FCD"/>
    <property type="match status" value="1"/>
</dbReference>
<dbReference type="InterPro" id="IPR008920">
    <property type="entry name" value="TF_FadR/GntR_C"/>
</dbReference>
<evidence type="ECO:0000256" key="2">
    <source>
        <dbReference type="ARBA" id="ARBA00023125"/>
    </source>
</evidence>
<feature type="domain" description="HTH gntR-type" evidence="4">
    <location>
        <begin position="2"/>
        <end position="69"/>
    </location>
</feature>
<dbReference type="Proteomes" id="UP001148313">
    <property type="component" value="Unassembled WGS sequence"/>
</dbReference>
<keyword evidence="1" id="KW-0805">Transcription regulation</keyword>
<sequence length="223" mass="25244">MKNGKSELFRDLQQRILTLELAPGTDLDEKQLSEEYGISRTPLRDVFRHLAGQGYLSIESNRGARVSPLSHKSLRDFFLAAPMIYAATGRLAARNATVSQLTELEESARLFDQALVDKSTGGVALHNNRFHELIGLMADNEFLLPSHNRLLIDHARISMTFYQADDPSLTDNLARASEQHWQMVAAIRERDEERSEALIYEHWGLSREFIEPNITPDSLNIGL</sequence>
<keyword evidence="6" id="KW-1185">Reference proteome</keyword>
<name>A0ABT4VMY5_9HYPH</name>
<evidence type="ECO:0000256" key="3">
    <source>
        <dbReference type="ARBA" id="ARBA00023163"/>
    </source>
</evidence>
<keyword evidence="3" id="KW-0804">Transcription</keyword>
<dbReference type="InterPro" id="IPR036388">
    <property type="entry name" value="WH-like_DNA-bd_sf"/>
</dbReference>
<dbReference type="PROSITE" id="PS50949">
    <property type="entry name" value="HTH_GNTR"/>
    <property type="match status" value="1"/>
</dbReference>
<evidence type="ECO:0000313" key="6">
    <source>
        <dbReference type="Proteomes" id="UP001148313"/>
    </source>
</evidence>
<dbReference type="PANTHER" id="PTHR43537">
    <property type="entry name" value="TRANSCRIPTIONAL REGULATOR, GNTR FAMILY"/>
    <property type="match status" value="1"/>
</dbReference>
<protein>
    <submittedName>
        <fullName evidence="5">GntR family transcriptional regulator</fullName>
    </submittedName>
</protein>
<dbReference type="PANTHER" id="PTHR43537:SF53">
    <property type="entry name" value="HTH-TYPE TRANSCRIPTIONAL REPRESSOR NANR"/>
    <property type="match status" value="1"/>
</dbReference>
<evidence type="ECO:0000313" key="5">
    <source>
        <dbReference type="EMBL" id="MDA4846046.1"/>
    </source>
</evidence>
<dbReference type="CDD" id="cd07377">
    <property type="entry name" value="WHTH_GntR"/>
    <property type="match status" value="1"/>
</dbReference>
<dbReference type="Pfam" id="PF07729">
    <property type="entry name" value="FCD"/>
    <property type="match status" value="1"/>
</dbReference>
<keyword evidence="2" id="KW-0238">DNA-binding</keyword>
<accession>A0ABT4VMY5</accession>
<dbReference type="Gene3D" id="1.10.10.10">
    <property type="entry name" value="Winged helix-like DNA-binding domain superfamily/Winged helix DNA-binding domain"/>
    <property type="match status" value="1"/>
</dbReference>
<dbReference type="SUPFAM" id="SSF46785">
    <property type="entry name" value="Winged helix' DNA-binding domain"/>
    <property type="match status" value="1"/>
</dbReference>
<dbReference type="EMBL" id="JAPJZH010000006">
    <property type="protein sequence ID" value="MDA4846046.1"/>
    <property type="molecule type" value="Genomic_DNA"/>
</dbReference>
<proteinExistence type="predicted"/>
<evidence type="ECO:0000256" key="1">
    <source>
        <dbReference type="ARBA" id="ARBA00023015"/>
    </source>
</evidence>
<dbReference type="RefSeq" id="WP_271089764.1">
    <property type="nucleotide sequence ID" value="NZ_JAPJZH010000006.1"/>
</dbReference>
<dbReference type="InterPro" id="IPR036390">
    <property type="entry name" value="WH_DNA-bd_sf"/>
</dbReference>
<dbReference type="InterPro" id="IPR000524">
    <property type="entry name" value="Tscrpt_reg_HTH_GntR"/>
</dbReference>
<dbReference type="SUPFAM" id="SSF48008">
    <property type="entry name" value="GntR ligand-binding domain-like"/>
    <property type="match status" value="1"/>
</dbReference>
<dbReference type="SMART" id="SM00345">
    <property type="entry name" value="HTH_GNTR"/>
    <property type="match status" value="1"/>
</dbReference>
<dbReference type="Pfam" id="PF00392">
    <property type="entry name" value="GntR"/>
    <property type="match status" value="1"/>
</dbReference>
<comment type="caution">
    <text evidence="5">The sequence shown here is derived from an EMBL/GenBank/DDBJ whole genome shotgun (WGS) entry which is preliminary data.</text>
</comment>